<proteinExistence type="predicted"/>
<reference evidence="1" key="1">
    <citation type="submission" date="2022-11" db="EMBL/GenBank/DDBJ databases">
        <title>Genome Sequence of Boeremia exigua.</title>
        <authorList>
            <person name="Buettner E."/>
        </authorList>
    </citation>
    <scope>NUCLEOTIDE SEQUENCE</scope>
    <source>
        <strain evidence="1">CU02</strain>
    </source>
</reference>
<evidence type="ECO:0000313" key="2">
    <source>
        <dbReference type="Proteomes" id="UP001153331"/>
    </source>
</evidence>
<comment type="caution">
    <text evidence="1">The sequence shown here is derived from an EMBL/GenBank/DDBJ whole genome shotgun (WGS) entry which is preliminary data.</text>
</comment>
<evidence type="ECO:0000313" key="1">
    <source>
        <dbReference type="EMBL" id="KAJ8115673.1"/>
    </source>
</evidence>
<dbReference type="EMBL" id="JAPHNI010000128">
    <property type="protein sequence ID" value="KAJ8115673.1"/>
    <property type="molecule type" value="Genomic_DNA"/>
</dbReference>
<dbReference type="Proteomes" id="UP001153331">
    <property type="component" value="Unassembled WGS sequence"/>
</dbReference>
<gene>
    <name evidence="1" type="ORF">OPT61_g2741</name>
</gene>
<sequence>MSNFPPQYPYQPQQFFYEQSAFGFPPNDARRSKTPTESLINHSGLSPGGYSPGPLITTPPPLSRNPSQQPLPLQEQVPESSYWDNGSFSNSPTSVRTPDNDSFEVEMHGSEIGQFYQQDTNIMSTQSSHSNIPAVDSTMYFSDQAVQDAFNTTLAAQQLHPQFIFQAPQQANTGSAQPSSGFFGGNYTTQPHQQAQARQQEPWNGQGPSRYGMVPRSGHVMFDPMSDPNLYNEFLNTDVDFWTANFTDPTSLVSPSEPTVPPQDIMFGFNQQEFAHRLSHRGSQPFPVQSPVELGLNGALQSPGQSNFVNYDASSALITDHYIVPNQLIPTSPSTSSIGQFSQPFFPPAVSPQISAPSPSSPSGMHSHQNSDCEMFEPLPVHQQNTSIYPPPQSSTRGSASPAQPSSEMFFGTSPVPEQSRRESTSKSAIKSGGRALGTHLDPNVAKSAHDMRKIVACWHCVLQRDKCGPGETCERCLKRSQRPNADCGLGCSRVKLVDLGASFIPLLVSRMHEDNFLTQFVSRHIHQWNNVEFTVMMTCGQDSMPRIPVKVYEFVPKDDTLLCQIQYRTDPGSNKRVMYRKQSPPLGMVHINYNEEKKYEKYVSDIVDHHLDAFGGLCWMEDDNDFHQKLFRLMTRVKPKSEDEQKLFRDVYRLIVVTFIMSHTLTIAPETKYATLARMHSFNGQNESYTSPRMTNRQLKYFFSKIQQSIQTTLLNKLQQIFKSSKGCDKWLAAFITIVGMCMALEDQQKTIHLVQATKSTTEGLDPRDAQGQADQANREIDTQMHFIQQVFRWKYNRKHNPLLNSDHDWEKEAGFGDASSVNFVRQVAQLVKENSEFPASTTYSAACSPLTADYLQQRGAVSISPDNQTKYTARIVGKFLMSFWMPQ</sequence>
<protein>
    <submittedName>
        <fullName evidence="1">Uncharacterized protein</fullName>
    </submittedName>
</protein>
<name>A0ACC2IKH7_9PLEO</name>
<organism evidence="1 2">
    <name type="scientific">Boeremia exigua</name>
    <dbReference type="NCBI Taxonomy" id="749465"/>
    <lineage>
        <taxon>Eukaryota</taxon>
        <taxon>Fungi</taxon>
        <taxon>Dikarya</taxon>
        <taxon>Ascomycota</taxon>
        <taxon>Pezizomycotina</taxon>
        <taxon>Dothideomycetes</taxon>
        <taxon>Pleosporomycetidae</taxon>
        <taxon>Pleosporales</taxon>
        <taxon>Pleosporineae</taxon>
        <taxon>Didymellaceae</taxon>
        <taxon>Boeremia</taxon>
    </lineage>
</organism>
<keyword evidence="2" id="KW-1185">Reference proteome</keyword>
<accession>A0ACC2IKH7</accession>